<name>A0A426TTA6_9CHLR</name>
<gene>
    <name evidence="1" type="ORF">EI684_18580</name>
</gene>
<sequence>MSLYHSKFYDMLSEANTREKWREFFGSAEPDLHVRDLESLLRGFAMLIKGDEYGSSMMRFLNGFSKDAKHYSPQKILYLESLFDSFLNSCSELKSDAFHGGQKRFSITLFESVFVAICSEPYANDMLVTGYIDPKSLNQLRADQQFLDATERGTTSKPNVSTRLQRAKEIIQIR</sequence>
<reference evidence="1 2" key="1">
    <citation type="submission" date="2018-12" db="EMBL/GenBank/DDBJ databases">
        <title>Genome Sequence of Candidatus Viridilinea halotolerans isolated from saline sulfide-rich spring.</title>
        <authorList>
            <person name="Grouzdev D.S."/>
            <person name="Burganskaya E.I."/>
            <person name="Krutkina M.S."/>
            <person name="Sukhacheva M.V."/>
            <person name="Gorlenko V.M."/>
        </authorList>
    </citation>
    <scope>NUCLEOTIDE SEQUENCE [LARGE SCALE GENOMIC DNA]</scope>
    <source>
        <strain evidence="1">Chok-6</strain>
    </source>
</reference>
<evidence type="ECO:0000313" key="1">
    <source>
        <dbReference type="EMBL" id="RRR67700.1"/>
    </source>
</evidence>
<organism evidence="1 2">
    <name type="scientific">Candidatus Viridilinea halotolerans</name>
    <dbReference type="NCBI Taxonomy" id="2491704"/>
    <lineage>
        <taxon>Bacteria</taxon>
        <taxon>Bacillati</taxon>
        <taxon>Chloroflexota</taxon>
        <taxon>Chloroflexia</taxon>
        <taxon>Chloroflexales</taxon>
        <taxon>Chloroflexineae</taxon>
        <taxon>Oscillochloridaceae</taxon>
        <taxon>Candidatus Viridilinea</taxon>
    </lineage>
</organism>
<dbReference type="AlphaFoldDB" id="A0A426TTA6"/>
<evidence type="ECO:0000313" key="2">
    <source>
        <dbReference type="Proteomes" id="UP000280307"/>
    </source>
</evidence>
<accession>A0A426TTA6</accession>
<dbReference type="EMBL" id="RSAS01000768">
    <property type="protein sequence ID" value="RRR67700.1"/>
    <property type="molecule type" value="Genomic_DNA"/>
</dbReference>
<protein>
    <submittedName>
        <fullName evidence="1">Uncharacterized protein</fullName>
    </submittedName>
</protein>
<proteinExistence type="predicted"/>
<comment type="caution">
    <text evidence="1">The sequence shown here is derived from an EMBL/GenBank/DDBJ whole genome shotgun (WGS) entry which is preliminary data.</text>
</comment>
<dbReference type="Proteomes" id="UP000280307">
    <property type="component" value="Unassembled WGS sequence"/>
</dbReference>